<gene>
    <name evidence="1" type="primary">MMM1</name>
    <name evidence="1" type="ORF">H4R21_001184</name>
</gene>
<evidence type="ECO:0000313" key="2">
    <source>
        <dbReference type="Proteomes" id="UP001140087"/>
    </source>
</evidence>
<reference evidence="1" key="1">
    <citation type="submission" date="2022-07" db="EMBL/GenBank/DDBJ databases">
        <title>Phylogenomic reconstructions and comparative analyses of Kickxellomycotina fungi.</title>
        <authorList>
            <person name="Reynolds N.K."/>
            <person name="Stajich J.E."/>
            <person name="Barry K."/>
            <person name="Grigoriev I.V."/>
            <person name="Crous P."/>
            <person name="Smith M.E."/>
        </authorList>
    </citation>
    <scope>NUCLEOTIDE SEQUENCE</scope>
    <source>
        <strain evidence="1">BCRC 34780</strain>
    </source>
</reference>
<keyword evidence="2" id="KW-1185">Reference proteome</keyword>
<evidence type="ECO:0000313" key="1">
    <source>
        <dbReference type="EMBL" id="KAJ2805653.1"/>
    </source>
</evidence>
<protein>
    <submittedName>
        <fullName evidence="1">ERMES complex subunit mmm1</fullName>
    </submittedName>
</protein>
<dbReference type="Proteomes" id="UP001140087">
    <property type="component" value="Unassembled WGS sequence"/>
</dbReference>
<dbReference type="EMBL" id="JANBUN010000224">
    <property type="protein sequence ID" value="KAJ2805653.1"/>
    <property type="molecule type" value="Genomic_DNA"/>
</dbReference>
<comment type="caution">
    <text evidence="1">The sequence shown here is derived from an EMBL/GenBank/DDBJ whole genome shotgun (WGS) entry which is preliminary data.</text>
</comment>
<sequence>MTAADNASLAALWQALPAWHPTFLQGFIFGQVSMLVLLVVAIKYVLFEEPLGRPGAGEGDQPGAAAKRGMVVHEGGLGLSKFTIFSRKPKEPLPDGVAEELARMHKEILTRTGYDLVGRGLESCDWLTVFLAQIIAKFRADAERHDRLVRVISEALNSDLRPSVIDNIRITQFSLGSDFLRVTGARMAPSLGPLKMRAELDVALHDEITLGFDTRVLVNWPRPALAALPVSMVASLVKFAGTLAVTFDCASAEPSLSVSILPDYVLEFDVQTLIGSKAKVQNLPKLTSVISRKLQAAFAKELVAPNEKQIRIKHPFMSNAADPGAATGPPAGPAAGTQSGRPRTPGPPTMAQSPPLAPQSLGSHKAPRSPQPSGSPIGPLVAELPPDYNTQLPPPHPLRSTAAARAAASSIASPLVGHPPHTFAADDPVAHAARPATSNSSSSAQQQQQLLRPWSPDSQLYPASPLLRPIVGVSSASALGAAVAGTRMLSVGPRFPGGYDVPLRSPGLGAASGCPSPQASARLDGTSHDELHVKDSVRQRVSRVIRTVNEA</sequence>
<organism evidence="1 2">
    <name type="scientific">Coemansia helicoidea</name>
    <dbReference type="NCBI Taxonomy" id="1286919"/>
    <lineage>
        <taxon>Eukaryota</taxon>
        <taxon>Fungi</taxon>
        <taxon>Fungi incertae sedis</taxon>
        <taxon>Zoopagomycota</taxon>
        <taxon>Kickxellomycotina</taxon>
        <taxon>Kickxellomycetes</taxon>
        <taxon>Kickxellales</taxon>
        <taxon>Kickxellaceae</taxon>
        <taxon>Coemansia</taxon>
    </lineage>
</organism>
<accession>A0ACC1LDY0</accession>
<proteinExistence type="predicted"/>
<name>A0ACC1LDY0_9FUNG</name>